<keyword evidence="4" id="KW-1185">Reference proteome</keyword>
<dbReference type="GeneID" id="92010232"/>
<dbReference type="RefSeq" id="XP_066631679.1">
    <property type="nucleotide sequence ID" value="XM_066777584.1"/>
</dbReference>
<sequence length="297" mass="32005">MGISPNNYITDESASLLRIYQHGVGPWMDVLDHTQRYQRDVLRLALASPLILHALCALAAKQMSRADAATPLSLWEPLAARYYGESLRLLIRALAEDTSAAAEAGGGGGEGGGGTGRTRKREETLTATILLASCELLAAPSADYARHLRGALTLMHTGGIDFRSASRLEAAGLWVFARQDVAMAVAGRRGLLWGVGRWGCDWSGTAEGEGEEEEEDWWGRKVLWLLARAVECVFVDADGSGLAGRVEPVEGLLAELEEWRGGLPRSFEGLRLKGGLAEGLDEVWFPIDSAGMVQAFV</sequence>
<dbReference type="InterPro" id="IPR021858">
    <property type="entry name" value="Fun_TF"/>
</dbReference>
<protein>
    <submittedName>
        <fullName evidence="3">Uncharacterized protein</fullName>
    </submittedName>
</protein>
<dbReference type="PANTHER" id="PTHR37534:SF9">
    <property type="entry name" value="ZN(II)2CYS6 TRANSCRIPTION FACTOR (EUROFUNG)"/>
    <property type="match status" value="1"/>
</dbReference>
<evidence type="ECO:0000256" key="2">
    <source>
        <dbReference type="ARBA" id="ARBA00023242"/>
    </source>
</evidence>
<dbReference type="EMBL" id="JAJVCZ030000006">
    <property type="protein sequence ID" value="KAL0258650.1"/>
    <property type="molecule type" value="Genomic_DNA"/>
</dbReference>
<accession>A0ABR3CDD3</accession>
<gene>
    <name evidence="3" type="ORF">SLS55_006147</name>
</gene>
<comment type="subcellular location">
    <subcellularLocation>
        <location evidence="1">Nucleus</location>
    </subcellularLocation>
</comment>
<evidence type="ECO:0000313" key="4">
    <source>
        <dbReference type="Proteomes" id="UP001430584"/>
    </source>
</evidence>
<evidence type="ECO:0000313" key="3">
    <source>
        <dbReference type="EMBL" id="KAL0258650.1"/>
    </source>
</evidence>
<reference evidence="3 4" key="1">
    <citation type="submission" date="2024-02" db="EMBL/GenBank/DDBJ databases">
        <title>De novo assembly and annotation of 12 fungi associated with fruit tree decline syndrome in Ontario, Canada.</title>
        <authorList>
            <person name="Sulman M."/>
            <person name="Ellouze W."/>
            <person name="Ilyukhin E."/>
        </authorList>
    </citation>
    <scope>NUCLEOTIDE SEQUENCE [LARGE SCALE GENOMIC DNA]</scope>
    <source>
        <strain evidence="3 4">FDS-637</strain>
    </source>
</reference>
<name>A0ABR3CDD3_9PEZI</name>
<organism evidence="3 4">
    <name type="scientific">Diplodia seriata</name>
    <dbReference type="NCBI Taxonomy" id="420778"/>
    <lineage>
        <taxon>Eukaryota</taxon>
        <taxon>Fungi</taxon>
        <taxon>Dikarya</taxon>
        <taxon>Ascomycota</taxon>
        <taxon>Pezizomycotina</taxon>
        <taxon>Dothideomycetes</taxon>
        <taxon>Dothideomycetes incertae sedis</taxon>
        <taxon>Botryosphaeriales</taxon>
        <taxon>Botryosphaeriaceae</taxon>
        <taxon>Diplodia</taxon>
    </lineage>
</organism>
<evidence type="ECO:0000256" key="1">
    <source>
        <dbReference type="ARBA" id="ARBA00004123"/>
    </source>
</evidence>
<dbReference type="PANTHER" id="PTHR37534">
    <property type="entry name" value="TRANSCRIPTIONAL ACTIVATOR PROTEIN UGA3"/>
    <property type="match status" value="1"/>
</dbReference>
<keyword evidence="2" id="KW-0539">Nucleus</keyword>
<dbReference type="Pfam" id="PF11951">
    <property type="entry name" value="Fungal_trans_2"/>
    <property type="match status" value="1"/>
</dbReference>
<dbReference type="Proteomes" id="UP001430584">
    <property type="component" value="Unassembled WGS sequence"/>
</dbReference>
<proteinExistence type="predicted"/>
<comment type="caution">
    <text evidence="3">The sequence shown here is derived from an EMBL/GenBank/DDBJ whole genome shotgun (WGS) entry which is preliminary data.</text>
</comment>